<dbReference type="InterPro" id="IPR034746">
    <property type="entry name" value="POTRA"/>
</dbReference>
<reference evidence="8 9" key="1">
    <citation type="submission" date="2016-02" db="EMBL/GenBank/DDBJ databases">
        <title>Anaerosporomusa subterraneum gen. nov., sp. nov., a spore-forming obligate anaerobe isolated from saprolite.</title>
        <authorList>
            <person name="Choi J.K."/>
            <person name="Shah M."/>
            <person name="Yee N."/>
        </authorList>
    </citation>
    <scope>NUCLEOTIDE SEQUENCE [LARGE SCALE GENOMIC DNA]</scope>
    <source>
        <strain evidence="8 9">RU4</strain>
    </source>
</reference>
<protein>
    <submittedName>
        <fullName evidence="8">Polymerase</fullName>
    </submittedName>
</protein>
<organism evidence="8 9">
    <name type="scientific">Anaerosporomusa subterranea</name>
    <dbReference type="NCBI Taxonomy" id="1794912"/>
    <lineage>
        <taxon>Bacteria</taxon>
        <taxon>Bacillati</taxon>
        <taxon>Bacillota</taxon>
        <taxon>Negativicutes</taxon>
        <taxon>Acetonemataceae</taxon>
        <taxon>Anaerosporomusa</taxon>
    </lineage>
</organism>
<evidence type="ECO:0000256" key="5">
    <source>
        <dbReference type="ARBA" id="ARBA00023237"/>
    </source>
</evidence>
<evidence type="ECO:0000313" key="8">
    <source>
        <dbReference type="EMBL" id="KYZ76366.1"/>
    </source>
</evidence>
<evidence type="ECO:0000256" key="4">
    <source>
        <dbReference type="ARBA" id="ARBA00023136"/>
    </source>
</evidence>
<feature type="domain" description="POTRA" evidence="7">
    <location>
        <begin position="108"/>
        <end position="182"/>
    </location>
</feature>
<comment type="caution">
    <text evidence="8">The sequence shown here is derived from an EMBL/GenBank/DDBJ whole genome shotgun (WGS) entry which is preliminary data.</text>
</comment>
<dbReference type="OrthoDB" id="9776356at2"/>
<dbReference type="Pfam" id="PF07244">
    <property type="entry name" value="POTRA"/>
    <property type="match status" value="3"/>
</dbReference>
<keyword evidence="4" id="KW-0472">Membrane</keyword>
<keyword evidence="9" id="KW-1185">Reference proteome</keyword>
<dbReference type="AlphaFoldDB" id="A0A154BR06"/>
<dbReference type="PANTHER" id="PTHR12815">
    <property type="entry name" value="SORTING AND ASSEMBLY MACHINERY SAMM50 PROTEIN FAMILY MEMBER"/>
    <property type="match status" value="1"/>
</dbReference>
<sequence length="582" mass="64652">MITRRHYSRFMIVAVVCLSLLASVAPMAFAADFTGQTVTSVSVSGNTNVPADQIMAAVKVKAGDKYDLEKIKLDMQAIYDLGQFLDVSVNFTPVPEGVKVVYTVLENPVWKDVVFKGNTVVTSDKLRSMITLKKGSVTNTRTLSANIQEIRKYYHDQGYILAKVTDVATSPEGVLTITLNEGMLEDIVIKGHEKTKEFVISRELYQVEKGKPFNINKVKRSVQRVYNLGYFEDVNMKLVPGRDPNAVVLELTITEQKTGTFSIGAGYSESDGMVGILGLGDKNFRGIGDQVNVQLEFGGKANDGNNYSLSYVRPWLDAKQTSLGLNIYDMTNRYDDYDDNGDYFSTYDRNRKGWDITLGRPTGEYIQNYLTFKQRKDTYVEHVDGMDLKGAPTSEYTNYLADNFGQTNSLTLARIYDSRDNVFNPTVGSRVSLTAEFAGKAFGGDFDFNKYTIEDRNYWKVGPDHVIALRVTGGYADGKMPESGRFSVGGSDTLRGYEDDQFNGDKMLAASVEYRFPIAKKVQGVVFSDIGNAWENEGYKLNDLKVGVGVGVRVQTPIGPIRLDVAKGDEGTRTHFSFGGQF</sequence>
<dbReference type="RefSeq" id="WP_066241708.1">
    <property type="nucleotide sequence ID" value="NZ_LSGP01000017.1"/>
</dbReference>
<dbReference type="InterPro" id="IPR039910">
    <property type="entry name" value="D15-like"/>
</dbReference>
<evidence type="ECO:0000259" key="7">
    <source>
        <dbReference type="PROSITE" id="PS51779"/>
    </source>
</evidence>
<dbReference type="InterPro" id="IPR010827">
    <property type="entry name" value="BamA/TamA_POTRA"/>
</dbReference>
<evidence type="ECO:0000256" key="3">
    <source>
        <dbReference type="ARBA" id="ARBA00022729"/>
    </source>
</evidence>
<dbReference type="Gene3D" id="2.40.160.50">
    <property type="entry name" value="membrane protein fhac: a member of the omp85/tpsb transporter family"/>
    <property type="match status" value="1"/>
</dbReference>
<dbReference type="InterPro" id="IPR000184">
    <property type="entry name" value="Bac_surfAg_D15"/>
</dbReference>
<evidence type="ECO:0000256" key="1">
    <source>
        <dbReference type="ARBA" id="ARBA00004370"/>
    </source>
</evidence>
<feature type="signal peptide" evidence="6">
    <location>
        <begin position="1"/>
        <end position="30"/>
    </location>
</feature>
<gene>
    <name evidence="8" type="ORF">AXX12_07990</name>
</gene>
<dbReference type="Pfam" id="PF01103">
    <property type="entry name" value="Omp85"/>
    <property type="match status" value="1"/>
</dbReference>
<evidence type="ECO:0000256" key="2">
    <source>
        <dbReference type="ARBA" id="ARBA00022692"/>
    </source>
</evidence>
<dbReference type="PANTHER" id="PTHR12815:SF47">
    <property type="entry name" value="TRANSLOCATION AND ASSEMBLY MODULE SUBUNIT TAMA"/>
    <property type="match status" value="1"/>
</dbReference>
<feature type="chain" id="PRO_5007594907" evidence="6">
    <location>
        <begin position="31"/>
        <end position="582"/>
    </location>
</feature>
<dbReference type="PROSITE" id="PS51779">
    <property type="entry name" value="POTRA"/>
    <property type="match status" value="2"/>
</dbReference>
<dbReference type="EMBL" id="LSGP01000017">
    <property type="protein sequence ID" value="KYZ76366.1"/>
    <property type="molecule type" value="Genomic_DNA"/>
</dbReference>
<dbReference type="STRING" id="1794912.AXX12_07990"/>
<comment type="subcellular location">
    <subcellularLocation>
        <location evidence="1">Membrane</location>
    </subcellularLocation>
</comment>
<evidence type="ECO:0000313" key="9">
    <source>
        <dbReference type="Proteomes" id="UP000076268"/>
    </source>
</evidence>
<keyword evidence="5" id="KW-0998">Cell outer membrane</keyword>
<proteinExistence type="predicted"/>
<dbReference type="Proteomes" id="UP000076268">
    <property type="component" value="Unassembled WGS sequence"/>
</dbReference>
<keyword evidence="2" id="KW-0812">Transmembrane</keyword>
<keyword evidence="3 6" id="KW-0732">Signal</keyword>
<feature type="domain" description="POTRA" evidence="7">
    <location>
        <begin position="36"/>
        <end position="107"/>
    </location>
</feature>
<evidence type="ECO:0000256" key="6">
    <source>
        <dbReference type="SAM" id="SignalP"/>
    </source>
</evidence>
<dbReference type="GO" id="GO:0019867">
    <property type="term" value="C:outer membrane"/>
    <property type="evidence" value="ECO:0007669"/>
    <property type="project" value="InterPro"/>
</dbReference>
<accession>A0A154BR06</accession>
<name>A0A154BR06_ANASB</name>
<dbReference type="Gene3D" id="3.10.20.310">
    <property type="entry name" value="membrane protein fhac"/>
    <property type="match status" value="3"/>
</dbReference>